<dbReference type="Proteomes" id="UP001150925">
    <property type="component" value="Unassembled WGS sequence"/>
</dbReference>
<evidence type="ECO:0000313" key="14">
    <source>
        <dbReference type="Proteomes" id="UP001150925"/>
    </source>
</evidence>
<feature type="binding site" evidence="10">
    <location>
        <position position="151"/>
    </location>
    <ligand>
        <name>a ubiquinone</name>
        <dbReference type="ChEBI" id="CHEBI:16389"/>
        <note>ligand shared with IP/SDHB</note>
    </ligand>
</feature>
<evidence type="ECO:0000256" key="5">
    <source>
        <dbReference type="ARBA" id="ARBA00022792"/>
    </source>
</evidence>
<keyword evidence="14" id="KW-1185">Reference proteome</keyword>
<dbReference type="PANTHER" id="PTHR13337:SF2">
    <property type="entry name" value="SUCCINATE DEHYDROGENASE [UBIQUINONE] CYTOCHROME B SMALL SUBUNIT, MITOCHONDRIAL"/>
    <property type="match status" value="1"/>
</dbReference>
<dbReference type="OrthoDB" id="18577at2759"/>
<dbReference type="Gene3D" id="1.20.1300.10">
    <property type="entry name" value="Fumarate reductase/succinate dehydrogenase, transmembrane subunit"/>
    <property type="match status" value="1"/>
</dbReference>
<dbReference type="GO" id="GO:0048039">
    <property type="term" value="F:ubiquinone binding"/>
    <property type="evidence" value="ECO:0007669"/>
    <property type="project" value="TreeGrafter"/>
</dbReference>
<keyword evidence="11" id="KW-0408">Iron</keyword>
<keyword evidence="11" id="KW-0479">Metal-binding</keyword>
<evidence type="ECO:0000256" key="7">
    <source>
        <dbReference type="ARBA" id="ARBA00022989"/>
    </source>
</evidence>
<comment type="caution">
    <text evidence="13">The sequence shown here is derived from an EMBL/GenBank/DDBJ whole genome shotgun (WGS) entry which is preliminary data.</text>
</comment>
<gene>
    <name evidence="13" type="primary">SDH4_2</name>
    <name evidence="13" type="ORF">IWQ62_005085</name>
</gene>
<dbReference type="InterPro" id="IPR034804">
    <property type="entry name" value="SQR/QFR_C/D"/>
</dbReference>
<evidence type="ECO:0000256" key="11">
    <source>
        <dbReference type="PIRSR" id="PIRSR607992-2"/>
    </source>
</evidence>
<keyword evidence="5 12" id="KW-0999">Mitochondrion inner membrane</keyword>
<keyword evidence="8 12" id="KW-0496">Mitochondrion</keyword>
<evidence type="ECO:0000313" key="13">
    <source>
        <dbReference type="EMBL" id="KAJ1957455.1"/>
    </source>
</evidence>
<dbReference type="EMBL" id="JANBPY010001945">
    <property type="protein sequence ID" value="KAJ1957455.1"/>
    <property type="molecule type" value="Genomic_DNA"/>
</dbReference>
<organism evidence="13 14">
    <name type="scientific">Dispira parvispora</name>
    <dbReference type="NCBI Taxonomy" id="1520584"/>
    <lineage>
        <taxon>Eukaryota</taxon>
        <taxon>Fungi</taxon>
        <taxon>Fungi incertae sedis</taxon>
        <taxon>Zoopagomycota</taxon>
        <taxon>Kickxellomycotina</taxon>
        <taxon>Dimargaritomycetes</taxon>
        <taxon>Dimargaritales</taxon>
        <taxon>Dimargaritaceae</taxon>
        <taxon>Dispira</taxon>
    </lineage>
</organism>
<name>A0A9W8AJI7_9FUNG</name>
<keyword evidence="4" id="KW-0812">Transmembrane</keyword>
<dbReference type="GO" id="GO:0005743">
    <property type="term" value="C:mitochondrial inner membrane"/>
    <property type="evidence" value="ECO:0007669"/>
    <property type="project" value="UniProtKB-SubCell"/>
</dbReference>
<accession>A0A9W8AJI7</accession>
<feature type="binding site" description="axial binding residue" evidence="11">
    <location>
        <position position="139"/>
    </location>
    <ligand>
        <name>heme b</name>
        <dbReference type="ChEBI" id="CHEBI:60344"/>
        <note>ligand shared with SDHC</note>
    </ligand>
    <ligandPart>
        <name>Fe</name>
        <dbReference type="ChEBI" id="CHEBI:18248"/>
    </ligandPart>
</feature>
<evidence type="ECO:0000256" key="12">
    <source>
        <dbReference type="RuleBase" id="RU364031"/>
    </source>
</evidence>
<dbReference type="Pfam" id="PF05328">
    <property type="entry name" value="CybS"/>
    <property type="match status" value="1"/>
</dbReference>
<evidence type="ECO:0000256" key="3">
    <source>
        <dbReference type="ARBA" id="ARBA00022448"/>
    </source>
</evidence>
<protein>
    <recommendedName>
        <fullName evidence="12">Succinate dehydrogenase [ubiquinone] cytochrome b small subunit</fullName>
    </recommendedName>
</protein>
<evidence type="ECO:0000256" key="9">
    <source>
        <dbReference type="ARBA" id="ARBA00023136"/>
    </source>
</evidence>
<keyword evidence="9 12" id="KW-0472">Membrane</keyword>
<evidence type="ECO:0000256" key="4">
    <source>
        <dbReference type="ARBA" id="ARBA00022692"/>
    </source>
</evidence>
<dbReference type="GO" id="GO:0020037">
    <property type="term" value="F:heme binding"/>
    <property type="evidence" value="ECO:0007669"/>
    <property type="project" value="TreeGrafter"/>
</dbReference>
<dbReference type="AlphaFoldDB" id="A0A9W8AJI7"/>
<sequence length="151" mass="16172">MAFRVIAKPMLTGACTRRLALASHMPKCTGMAASARSYSALLSSSTRFQPSFVSPASLRSTSAILGQTTALRTFQTSDKKAQALPESVPVHPPNHVEGSYHWDFERALSVALIPIIGAQAVYGAHPITDLLLGVVLPLHCHIGWGAMVTDY</sequence>
<evidence type="ECO:0000256" key="1">
    <source>
        <dbReference type="ARBA" id="ARBA00004448"/>
    </source>
</evidence>
<keyword evidence="7" id="KW-1133">Transmembrane helix</keyword>
<keyword evidence="3" id="KW-0813">Transport</keyword>
<dbReference type="GO" id="GO:0006121">
    <property type="term" value="P:mitochondrial electron transport, succinate to ubiquinone"/>
    <property type="evidence" value="ECO:0007669"/>
    <property type="project" value="TreeGrafter"/>
</dbReference>
<dbReference type="GO" id="GO:0006099">
    <property type="term" value="P:tricarboxylic acid cycle"/>
    <property type="evidence" value="ECO:0007669"/>
    <property type="project" value="TreeGrafter"/>
</dbReference>
<feature type="non-terminal residue" evidence="13">
    <location>
        <position position="151"/>
    </location>
</feature>
<dbReference type="GO" id="GO:0046872">
    <property type="term" value="F:metal ion binding"/>
    <property type="evidence" value="ECO:0007669"/>
    <property type="project" value="UniProtKB-KW"/>
</dbReference>
<keyword evidence="6 12" id="KW-0809">Transit peptide</keyword>
<comment type="subcellular location">
    <subcellularLocation>
        <location evidence="1 12">Mitochondrion inner membrane</location>
        <topology evidence="1 12">Multi-pass membrane protein</topology>
    </subcellularLocation>
</comment>
<evidence type="ECO:0000256" key="8">
    <source>
        <dbReference type="ARBA" id="ARBA00023128"/>
    </source>
</evidence>
<evidence type="ECO:0000256" key="6">
    <source>
        <dbReference type="ARBA" id="ARBA00022946"/>
    </source>
</evidence>
<evidence type="ECO:0000256" key="10">
    <source>
        <dbReference type="PIRSR" id="PIRSR607992-1"/>
    </source>
</evidence>
<dbReference type="InterPro" id="IPR007992">
    <property type="entry name" value="CybS"/>
</dbReference>
<dbReference type="PANTHER" id="PTHR13337">
    <property type="entry name" value="SUCCINATE DEHYDROGENASE"/>
    <property type="match status" value="1"/>
</dbReference>
<comment type="similarity">
    <text evidence="2 12">Belongs to the CybS family.</text>
</comment>
<proteinExistence type="inferred from homology"/>
<evidence type="ECO:0000256" key="2">
    <source>
        <dbReference type="ARBA" id="ARBA00007294"/>
    </source>
</evidence>
<reference evidence="13" key="1">
    <citation type="submission" date="2022-07" db="EMBL/GenBank/DDBJ databases">
        <title>Phylogenomic reconstructions and comparative analyses of Kickxellomycotina fungi.</title>
        <authorList>
            <person name="Reynolds N.K."/>
            <person name="Stajich J.E."/>
            <person name="Barry K."/>
            <person name="Grigoriev I.V."/>
            <person name="Crous P."/>
            <person name="Smith M.E."/>
        </authorList>
    </citation>
    <scope>NUCLEOTIDE SEQUENCE</scope>
    <source>
        <strain evidence="13">RSA 1196</strain>
    </source>
</reference>